<organism evidence="1 2">
    <name type="scientific">Neorhodopirellula lusitana</name>
    <dbReference type="NCBI Taxonomy" id="445327"/>
    <lineage>
        <taxon>Bacteria</taxon>
        <taxon>Pseudomonadati</taxon>
        <taxon>Planctomycetota</taxon>
        <taxon>Planctomycetia</taxon>
        <taxon>Pirellulales</taxon>
        <taxon>Pirellulaceae</taxon>
        <taxon>Neorhodopirellula</taxon>
    </lineage>
</organism>
<protein>
    <submittedName>
        <fullName evidence="1">Uncharacterized protein</fullName>
    </submittedName>
</protein>
<accession>A0ABY1QCF5</accession>
<dbReference type="EMBL" id="FXUG01000010">
    <property type="protein sequence ID" value="SMP67261.1"/>
    <property type="molecule type" value="Genomic_DNA"/>
</dbReference>
<sequence length="102" mass="11816">MSINQFQSVEFFGGPIDGHVAWITEESKPFVFVKTDFHRLNNSPFAQLVRLLLFHGHPQLDRIAIYELGRRDGRLAYQYVRSTRAIEPVSERTADRLEVVVD</sequence>
<proteinExistence type="predicted"/>
<gene>
    <name evidence="1" type="ORF">SAMN06265222_110129</name>
</gene>
<comment type="caution">
    <text evidence="1">The sequence shown here is derived from an EMBL/GenBank/DDBJ whole genome shotgun (WGS) entry which is preliminary data.</text>
</comment>
<evidence type="ECO:0000313" key="1">
    <source>
        <dbReference type="EMBL" id="SMP67261.1"/>
    </source>
</evidence>
<dbReference type="RefSeq" id="WP_283433901.1">
    <property type="nucleotide sequence ID" value="NZ_CAWLDM010000001.1"/>
</dbReference>
<evidence type="ECO:0000313" key="2">
    <source>
        <dbReference type="Proteomes" id="UP001158067"/>
    </source>
</evidence>
<name>A0ABY1QCF5_9BACT</name>
<reference evidence="1 2" key="1">
    <citation type="submission" date="2017-05" db="EMBL/GenBank/DDBJ databases">
        <authorList>
            <person name="Varghese N."/>
            <person name="Submissions S."/>
        </authorList>
    </citation>
    <scope>NUCLEOTIDE SEQUENCE [LARGE SCALE GENOMIC DNA]</scope>
    <source>
        <strain evidence="1 2">DSM 25457</strain>
    </source>
</reference>
<keyword evidence="2" id="KW-1185">Reference proteome</keyword>
<dbReference type="Proteomes" id="UP001158067">
    <property type="component" value="Unassembled WGS sequence"/>
</dbReference>